<comment type="caution">
    <text evidence="2">The sequence shown here is derived from an EMBL/GenBank/DDBJ whole genome shotgun (WGS) entry which is preliminary data.</text>
</comment>
<protein>
    <submittedName>
        <fullName evidence="2">Uncharacterized protein</fullName>
    </submittedName>
</protein>
<dbReference type="EMBL" id="SPLM01000146">
    <property type="protein sequence ID" value="TMW56268.1"/>
    <property type="molecule type" value="Genomic_DNA"/>
</dbReference>
<evidence type="ECO:0000313" key="3">
    <source>
        <dbReference type="Proteomes" id="UP000794436"/>
    </source>
</evidence>
<gene>
    <name evidence="2" type="ORF">Poli38472_008916</name>
</gene>
<feature type="compositionally biased region" description="Low complexity" evidence="1">
    <location>
        <begin position="199"/>
        <end position="220"/>
    </location>
</feature>
<accession>A0A8K1C4H5</accession>
<feature type="compositionally biased region" description="Polar residues" evidence="1">
    <location>
        <begin position="144"/>
        <end position="161"/>
    </location>
</feature>
<dbReference type="Proteomes" id="UP000794436">
    <property type="component" value="Unassembled WGS sequence"/>
</dbReference>
<evidence type="ECO:0000256" key="1">
    <source>
        <dbReference type="SAM" id="MobiDB-lite"/>
    </source>
</evidence>
<dbReference type="AlphaFoldDB" id="A0A8K1C4H5"/>
<feature type="region of interest" description="Disordered" evidence="1">
    <location>
        <begin position="199"/>
        <end position="223"/>
    </location>
</feature>
<feature type="compositionally biased region" description="Low complexity" evidence="1">
    <location>
        <begin position="162"/>
        <end position="176"/>
    </location>
</feature>
<reference evidence="2" key="1">
    <citation type="submission" date="2019-03" db="EMBL/GenBank/DDBJ databases">
        <title>Long read genome sequence of the mycoparasitic Pythium oligandrum ATCC 38472 isolated from sugarbeet rhizosphere.</title>
        <authorList>
            <person name="Gaulin E."/>
        </authorList>
    </citation>
    <scope>NUCLEOTIDE SEQUENCE</scope>
    <source>
        <strain evidence="2">ATCC 38472_TT</strain>
    </source>
</reference>
<evidence type="ECO:0000313" key="2">
    <source>
        <dbReference type="EMBL" id="TMW56268.1"/>
    </source>
</evidence>
<name>A0A8K1C4H5_PYTOL</name>
<organism evidence="2 3">
    <name type="scientific">Pythium oligandrum</name>
    <name type="common">Mycoparasitic fungus</name>
    <dbReference type="NCBI Taxonomy" id="41045"/>
    <lineage>
        <taxon>Eukaryota</taxon>
        <taxon>Sar</taxon>
        <taxon>Stramenopiles</taxon>
        <taxon>Oomycota</taxon>
        <taxon>Peronosporomycetes</taxon>
        <taxon>Pythiales</taxon>
        <taxon>Pythiaceae</taxon>
        <taxon>Pythium</taxon>
    </lineage>
</organism>
<keyword evidence="3" id="KW-1185">Reference proteome</keyword>
<feature type="region of interest" description="Disordered" evidence="1">
    <location>
        <begin position="131"/>
        <end position="180"/>
    </location>
</feature>
<sequence>METQEPSDYYSDDTDTGAARASILRQRFVWTDEFVHAVLAMRFEDEEIASAMRQALTNRDRRVVWVAMCDKLAEKYGLQIDQDRLRRSINKWRFQHRMWKAGLRKPGGPPASARPVSYILTLDRYFGRHNESSFDTSNEDADESSSNLSRPTTGTSTSTVAPRSTPERSSSQSSRPVTVAPNTVAAQWGPASAISRPASAAAATATSQPAPTPTLPASTSVDPAQNQVSAASLSQIAEVMGKGMKAIADALVIRTTQSLTERGEQRELMRQQERRTERLLIVQQDQLAMQQRQLDLQQEQITLLQELVTQIRRANGHEEDVA</sequence>
<proteinExistence type="predicted"/>